<keyword evidence="1" id="KW-0472">Membrane</keyword>
<gene>
    <name evidence="4" type="ORF">BAGA_21645</name>
</gene>
<accession>A0A073KE93</accession>
<keyword evidence="1" id="KW-0812">Transmembrane</keyword>
<evidence type="ECO:0000256" key="1">
    <source>
        <dbReference type="SAM" id="Phobius"/>
    </source>
</evidence>
<name>A0A073KE93_9BACI</name>
<evidence type="ECO:0000259" key="3">
    <source>
        <dbReference type="Pfam" id="PF13800"/>
    </source>
</evidence>
<reference evidence="4 5" key="1">
    <citation type="submission" date="2014-06" db="EMBL/GenBank/DDBJ databases">
        <title>Draft genome sequence of Bacillus gaemokensis JCM 15801 (MCCC 1A00707).</title>
        <authorList>
            <person name="Lai Q."/>
            <person name="Liu Y."/>
            <person name="Shao Z."/>
        </authorList>
    </citation>
    <scope>NUCLEOTIDE SEQUENCE [LARGE SCALE GENOMIC DNA]</scope>
    <source>
        <strain evidence="4 5">JCM 15801</strain>
    </source>
</reference>
<protein>
    <submittedName>
        <fullName evidence="4">Sigma-M negative effector</fullName>
    </submittedName>
</protein>
<dbReference type="Pfam" id="PF13791">
    <property type="entry name" value="Sigma_reg_C"/>
    <property type="match status" value="1"/>
</dbReference>
<keyword evidence="5" id="KW-1185">Reference proteome</keyword>
<evidence type="ECO:0000313" key="5">
    <source>
        <dbReference type="Proteomes" id="UP000027778"/>
    </source>
</evidence>
<comment type="caution">
    <text evidence="4">The sequence shown here is derived from an EMBL/GenBank/DDBJ whole genome shotgun (WGS) entry which is preliminary data.</text>
</comment>
<dbReference type="InterPro" id="IPR029101">
    <property type="entry name" value="Sigma_reg_N"/>
</dbReference>
<evidence type="ECO:0000313" key="4">
    <source>
        <dbReference type="EMBL" id="KEK24885.1"/>
    </source>
</evidence>
<keyword evidence="1" id="KW-1133">Transmembrane helix</keyword>
<dbReference type="STRING" id="574375.AZF08_12655"/>
<dbReference type="EMBL" id="JOTM01000004">
    <property type="protein sequence ID" value="KEK24885.1"/>
    <property type="molecule type" value="Genomic_DNA"/>
</dbReference>
<feature type="domain" description="Sigma factor regulator N-terminal" evidence="3">
    <location>
        <begin position="65"/>
        <end position="153"/>
    </location>
</feature>
<dbReference type="RefSeq" id="WP_033673891.1">
    <property type="nucleotide sequence ID" value="NZ_JOTM01000004.1"/>
</dbReference>
<dbReference type="AlphaFoldDB" id="A0A073KE93"/>
<dbReference type="OrthoDB" id="2730366at2"/>
<feature type="domain" description="Sigma factor regulator C-terminal" evidence="2">
    <location>
        <begin position="208"/>
        <end position="364"/>
    </location>
</feature>
<dbReference type="Proteomes" id="UP000027778">
    <property type="component" value="Unassembled WGS sequence"/>
</dbReference>
<dbReference type="eggNOG" id="ENOG502Z96W">
    <property type="taxonomic scope" value="Bacteria"/>
</dbReference>
<dbReference type="Pfam" id="PF13800">
    <property type="entry name" value="Sigma_reg_N"/>
    <property type="match status" value="1"/>
</dbReference>
<feature type="transmembrane region" description="Helical" evidence="1">
    <location>
        <begin position="75"/>
        <end position="98"/>
    </location>
</feature>
<proteinExistence type="predicted"/>
<evidence type="ECO:0000259" key="2">
    <source>
        <dbReference type="Pfam" id="PF13791"/>
    </source>
</evidence>
<organism evidence="4 5">
    <name type="scientific">Bacillus gaemokensis</name>
    <dbReference type="NCBI Taxonomy" id="574375"/>
    <lineage>
        <taxon>Bacteria</taxon>
        <taxon>Bacillati</taxon>
        <taxon>Bacillota</taxon>
        <taxon>Bacilli</taxon>
        <taxon>Bacillales</taxon>
        <taxon>Bacillaceae</taxon>
        <taxon>Bacillus</taxon>
        <taxon>Bacillus cereus group</taxon>
    </lineage>
</organism>
<dbReference type="InterPro" id="IPR025672">
    <property type="entry name" value="Sigma_reg_C_dom"/>
</dbReference>
<sequence length="372" mass="43108">MSCSEFKKIWEKYENGTLTHGEQEKLENHIETCAICEAYLDELLTKTERVKKKLPPPPNLQVPFRRIKWKHRLQTIGFMLAVCMVLYMIGGVLSSIYFQFNNEQKLKEVRDVPALALQATIPNVQIRGGGTRTDSFFGTHSDVNLVKTVGKNDVRLGTFQINSFFTSIQKKEEWDDKMAYQKRLFFVHPQAEEIGDPSLNSKKTWETLQKIPDGTVADVAISFDRSYTLQELESLLYSIFEAQEMPPTPVWYALDTGLEQTDKAFFLSKFEIFGFPNHLSWGNLEERQFKTKEDEVIEMMHTLSKHEDIVKEVAWYDNKPLDLSKRYKYVNKNGVKVYGIVITGPSKELLKLKNSPHIRSAALGNIEFWNWF</sequence>